<evidence type="ECO:0000256" key="1">
    <source>
        <dbReference type="SAM" id="Phobius"/>
    </source>
</evidence>
<gene>
    <name evidence="2" type="ORF">SDRG_11879</name>
</gene>
<accession>T0RK29</accession>
<dbReference type="GeneID" id="19952606"/>
<reference evidence="2 3" key="1">
    <citation type="submission" date="2012-04" db="EMBL/GenBank/DDBJ databases">
        <title>The Genome Sequence of Saprolegnia declina VS20.</title>
        <authorList>
            <consortium name="The Broad Institute Genome Sequencing Platform"/>
            <person name="Russ C."/>
            <person name="Nusbaum C."/>
            <person name="Tyler B."/>
            <person name="van West P."/>
            <person name="Dieguez-Uribeondo J."/>
            <person name="de Bruijn I."/>
            <person name="Tripathy S."/>
            <person name="Jiang R."/>
            <person name="Young S.K."/>
            <person name="Zeng Q."/>
            <person name="Gargeya S."/>
            <person name="Fitzgerald M."/>
            <person name="Haas B."/>
            <person name="Abouelleil A."/>
            <person name="Alvarado L."/>
            <person name="Arachchi H.M."/>
            <person name="Berlin A."/>
            <person name="Chapman S.B."/>
            <person name="Goldberg J."/>
            <person name="Griggs A."/>
            <person name="Gujja S."/>
            <person name="Hansen M."/>
            <person name="Howarth C."/>
            <person name="Imamovic A."/>
            <person name="Larimer J."/>
            <person name="McCowen C."/>
            <person name="Montmayeur A."/>
            <person name="Murphy C."/>
            <person name="Neiman D."/>
            <person name="Pearson M."/>
            <person name="Priest M."/>
            <person name="Roberts A."/>
            <person name="Saif S."/>
            <person name="Shea T."/>
            <person name="Sisk P."/>
            <person name="Sykes S."/>
            <person name="Wortman J."/>
            <person name="Nusbaum C."/>
            <person name="Birren B."/>
        </authorList>
    </citation>
    <scope>NUCLEOTIDE SEQUENCE [LARGE SCALE GENOMIC DNA]</scope>
    <source>
        <strain evidence="2 3">VS20</strain>
    </source>
</reference>
<keyword evidence="1" id="KW-1133">Transmembrane helix</keyword>
<dbReference type="EMBL" id="JH767176">
    <property type="protein sequence ID" value="EQC30302.1"/>
    <property type="molecule type" value="Genomic_DNA"/>
</dbReference>
<name>T0RK29_SAPDV</name>
<dbReference type="VEuPathDB" id="FungiDB:SDRG_11879"/>
<dbReference type="OMA" id="NDIQMAT"/>
<dbReference type="InParanoid" id="T0RK29"/>
<sequence>MRAPSVHLIVQPPSRAESLLDWLGLAYLLFSLVLSVYCVLLFGPYTSNRFFWPDFDTDSNVTHALGWRFNMELGVTSALLPAPFSLSTAAVRRTTSEDVICAIYPRLVLHTDLATIEAGIAGLRRLSNVLVMYLPTSYCFVDLARRWSLAHTAARDRRCRALYAANGAVVFETTLRNVDLPSWLQQHSALAMERIGYGVASLPGGTEWLNTMDNHSVVSMPIEAAIWRTAGLAYYDVSYSNRVVHGLDEAIAITNALGYETQFSIKALTQFIPRGAWTTSYLQSVLGYDLAALQTNQSLVRSSALFFGHTMPNQIEAYVLGYPLNALQMAVHTYLGPLASVDQRWVPPPMRLVDAVQRLAGTIAAALSQDTTLLAAYEAIPRLLLTPTPTTWADLLFYSGSPLCLYGSPGPFALESFRFDDACDVQRPLQIQLAPLSSLFAMAVLNGTVEDGACLLCPPPQRADCRRHLQAVQLLYTRLQARALIRVESNVVSDADDVSILQMVANASTPNDIQMATAAVLEGPWTFFGLGSLVDWATISREVVVFEGDVATLRLLSAMSMPVSQDLPKRDGMGSSAIYLWYASALVSLGLVLVACLLVCIKIHRPHLASRWWLFSPIVGPVWVGRSLLLVRSGTALICLATAPLDANVQTTLLQLGFQPAFSLFSQCTQALGAPPSLHFSAAAVHCLPARTLCSGAPLSAVTAGMCGLFQYAWHTRHYLFNSKLWHHLPSPQTTVPFAVPDDISSKVLSMGVLPPPPRTTVVRHWLGVGVGLTYLVLTLLGNVTYLSIVLESLANDFMWAGFNSSGVYPFLANQLNQILDTTNDSLVALADGTYADTTQAYDVPDASILFPPTSARRWLYAPSQALEDIVTLRLNAWELAPALGRWE</sequence>
<dbReference type="AlphaFoldDB" id="T0RK29"/>
<dbReference type="Proteomes" id="UP000030762">
    <property type="component" value="Unassembled WGS sequence"/>
</dbReference>
<dbReference type="RefSeq" id="XP_008616155.1">
    <property type="nucleotide sequence ID" value="XM_008617933.1"/>
</dbReference>
<feature type="transmembrane region" description="Helical" evidence="1">
    <location>
        <begin position="579"/>
        <end position="600"/>
    </location>
</feature>
<protein>
    <submittedName>
        <fullName evidence="2">Uncharacterized protein</fullName>
    </submittedName>
</protein>
<keyword evidence="1" id="KW-0472">Membrane</keyword>
<proteinExistence type="predicted"/>
<evidence type="ECO:0000313" key="3">
    <source>
        <dbReference type="Proteomes" id="UP000030762"/>
    </source>
</evidence>
<evidence type="ECO:0000313" key="2">
    <source>
        <dbReference type="EMBL" id="EQC30302.1"/>
    </source>
</evidence>
<keyword evidence="1" id="KW-0812">Transmembrane</keyword>
<organism evidence="2 3">
    <name type="scientific">Saprolegnia diclina (strain VS20)</name>
    <dbReference type="NCBI Taxonomy" id="1156394"/>
    <lineage>
        <taxon>Eukaryota</taxon>
        <taxon>Sar</taxon>
        <taxon>Stramenopiles</taxon>
        <taxon>Oomycota</taxon>
        <taxon>Saprolegniomycetes</taxon>
        <taxon>Saprolegniales</taxon>
        <taxon>Saprolegniaceae</taxon>
        <taxon>Saprolegnia</taxon>
    </lineage>
</organism>
<keyword evidence="3" id="KW-1185">Reference proteome</keyword>
<feature type="transmembrane region" description="Helical" evidence="1">
    <location>
        <begin position="20"/>
        <end position="43"/>
    </location>
</feature>
<dbReference type="OrthoDB" id="79307at2759"/>